<accession>A0A0S7BUQ9</accession>
<evidence type="ECO:0000313" key="2">
    <source>
        <dbReference type="EMBL" id="GAP40694.1"/>
    </source>
</evidence>
<dbReference type="Gene3D" id="3.20.20.140">
    <property type="entry name" value="Metal-dependent hydrolases"/>
    <property type="match status" value="1"/>
</dbReference>
<dbReference type="STRING" id="1678840.ATC1_13673"/>
<protein>
    <submittedName>
        <fullName evidence="2">Predicted amidohydrolase YtcJ</fullName>
    </submittedName>
</protein>
<keyword evidence="2" id="KW-0378">Hydrolase</keyword>
<dbReference type="InterPro" id="IPR032466">
    <property type="entry name" value="Metal_Hydrolase"/>
</dbReference>
<dbReference type="InterPro" id="IPR033932">
    <property type="entry name" value="YtcJ-like"/>
</dbReference>
<dbReference type="GO" id="GO:0016810">
    <property type="term" value="F:hydrolase activity, acting on carbon-nitrogen (but not peptide) bonds"/>
    <property type="evidence" value="ECO:0007669"/>
    <property type="project" value="InterPro"/>
</dbReference>
<keyword evidence="3" id="KW-1185">Reference proteome</keyword>
<evidence type="ECO:0000313" key="3">
    <source>
        <dbReference type="Proteomes" id="UP000053370"/>
    </source>
</evidence>
<name>A0A0S7BUQ9_9CHLR</name>
<dbReference type="Gene3D" id="2.30.40.10">
    <property type="entry name" value="Urease, subunit C, domain 1"/>
    <property type="match status" value="1"/>
</dbReference>
<dbReference type="PANTHER" id="PTHR22642:SF2">
    <property type="entry name" value="PROTEIN LONG AFTER FAR-RED 3"/>
    <property type="match status" value="1"/>
</dbReference>
<dbReference type="Pfam" id="PF07969">
    <property type="entry name" value="Amidohydro_3"/>
    <property type="match status" value="1"/>
</dbReference>
<proteinExistence type="predicted"/>
<dbReference type="PANTHER" id="PTHR22642">
    <property type="entry name" value="IMIDAZOLONEPROPIONASE"/>
    <property type="match status" value="1"/>
</dbReference>
<dbReference type="EMBL" id="DF968181">
    <property type="protein sequence ID" value="GAP40694.1"/>
    <property type="molecule type" value="Genomic_DNA"/>
</dbReference>
<dbReference type="PATRIC" id="fig|1678840.3.peg.2019"/>
<dbReference type="SUPFAM" id="SSF51556">
    <property type="entry name" value="Metallo-dependent hydrolases"/>
    <property type="match status" value="1"/>
</dbReference>
<dbReference type="OrthoDB" id="9767366at2"/>
<dbReference type="SUPFAM" id="SSF51338">
    <property type="entry name" value="Composite domain of metallo-dependent hydrolases"/>
    <property type="match status" value="1"/>
</dbReference>
<dbReference type="Gene3D" id="3.10.310.70">
    <property type="match status" value="1"/>
</dbReference>
<dbReference type="RefSeq" id="WP_062280392.1">
    <property type="nucleotide sequence ID" value="NZ_DF968181.1"/>
</dbReference>
<dbReference type="InterPro" id="IPR013108">
    <property type="entry name" value="Amidohydro_3"/>
</dbReference>
<reference evidence="2" key="1">
    <citation type="journal article" date="2015" name="Genome Announc.">
        <title>Draft Genome Sequence of Anaerolineae Strain TC1, a Novel Isolate from a Methanogenic Wastewater Treatment System.</title>
        <authorList>
            <person name="Matsuura N."/>
            <person name="Tourlousse D.M."/>
            <person name="Sun L."/>
            <person name="Toyonaga M."/>
            <person name="Kuroda K."/>
            <person name="Ohashi A."/>
            <person name="Cruz R."/>
            <person name="Yamaguchi T."/>
            <person name="Sekiguchi Y."/>
        </authorList>
    </citation>
    <scope>NUCLEOTIDE SEQUENCE [LARGE SCALE GENOMIC DNA]</scope>
    <source>
        <strain evidence="2">TC1</strain>
    </source>
</reference>
<gene>
    <name evidence="2" type="ORF">ATC1_13673</name>
</gene>
<sequence length="544" mass="60032">MRTAIFNGKVYVDRGNFAQAILIENDRIIQTGSDAEILNCSGIEKRIDCQGRTVIPGLNDSHLHLLMVGVSLSQVQINGCSSIDDLVNRCREFIAENPESVRHGLLGMGWNQDLFTSGEIRNPNRHDLDRISTEIPILLYRVCGHTAVANTCAIQKLGLTAKSPQFEGGFFETEADGYPTGLFAENACEHIRSVFPNPTIEEYKQMLVKAMRYAASQGVTSVQSNDAGGMQINTRDGLEMVKQLYESGNGIIRYHHQIGFKNLNEFQEMIATGDYQNGRYEVPDWLTLGPLKLFKDGSLGARTAMIRNGYQDDPGNFGVETISNEVVEQYCIAAADAGIPVAIHAIGDGAVEQVLDAYQKVLVDGTNPLRHSIVHCQITDRGLLERIARMGILVHYQPVFLDYDMQIVESRVGSDLASTSYAFHTLDTLGGKISYGTDSPVENCNPFACIFSAVTRKERSGKIPAAFFPQECVDVETAVDAYTIGSAYAQFMEQRKGRIREGYLADLLILDQDIFTVSADQIQYIHPELTMVGGKIVYQTGQIG</sequence>
<feature type="domain" description="Amidohydrolase 3" evidence="1">
    <location>
        <begin position="47"/>
        <end position="538"/>
    </location>
</feature>
<evidence type="ECO:0000259" key="1">
    <source>
        <dbReference type="Pfam" id="PF07969"/>
    </source>
</evidence>
<organism evidence="2">
    <name type="scientific">Flexilinea flocculi</name>
    <dbReference type="NCBI Taxonomy" id="1678840"/>
    <lineage>
        <taxon>Bacteria</taxon>
        <taxon>Bacillati</taxon>
        <taxon>Chloroflexota</taxon>
        <taxon>Anaerolineae</taxon>
        <taxon>Anaerolineales</taxon>
        <taxon>Anaerolineaceae</taxon>
        <taxon>Flexilinea</taxon>
    </lineage>
</organism>
<dbReference type="Proteomes" id="UP000053370">
    <property type="component" value="Unassembled WGS sequence"/>
</dbReference>
<dbReference type="AlphaFoldDB" id="A0A0S7BUQ9"/>
<dbReference type="CDD" id="cd01300">
    <property type="entry name" value="YtcJ_like"/>
    <property type="match status" value="1"/>
</dbReference>
<dbReference type="InterPro" id="IPR011059">
    <property type="entry name" value="Metal-dep_hydrolase_composite"/>
</dbReference>